<dbReference type="Gene3D" id="2.30.29.30">
    <property type="entry name" value="Pleckstrin-homology domain (PH domain)/Phosphotyrosine-binding domain (PTB)"/>
    <property type="match status" value="1"/>
</dbReference>
<feature type="region of interest" description="Disordered" evidence="1">
    <location>
        <begin position="1"/>
        <end position="29"/>
    </location>
</feature>
<dbReference type="SMART" id="SM00233">
    <property type="entry name" value="PH"/>
    <property type="match status" value="1"/>
</dbReference>
<reference evidence="3 4" key="1">
    <citation type="submission" date="2020-04" db="EMBL/GenBank/DDBJ databases">
        <authorList>
            <person name="Alioto T."/>
            <person name="Alioto T."/>
            <person name="Gomez Garrido J."/>
        </authorList>
    </citation>
    <scope>NUCLEOTIDE SEQUENCE [LARGE SCALE GENOMIC DNA]</scope>
</reference>
<feature type="compositionally biased region" description="Basic residues" evidence="1">
    <location>
        <begin position="1"/>
        <end position="11"/>
    </location>
</feature>
<evidence type="ECO:0000313" key="3">
    <source>
        <dbReference type="EMBL" id="CAB3388325.1"/>
    </source>
</evidence>
<feature type="non-terminal residue" evidence="3">
    <location>
        <position position="475"/>
    </location>
</feature>
<dbReference type="InterPro" id="IPR001849">
    <property type="entry name" value="PH_domain"/>
</dbReference>
<feature type="compositionally biased region" description="Low complexity" evidence="1">
    <location>
        <begin position="146"/>
        <end position="161"/>
    </location>
</feature>
<dbReference type="Proteomes" id="UP000494165">
    <property type="component" value="Unassembled WGS sequence"/>
</dbReference>
<dbReference type="PROSITE" id="PS50003">
    <property type="entry name" value="PH_DOMAIN"/>
    <property type="match status" value="1"/>
</dbReference>
<feature type="compositionally biased region" description="Basic and acidic residues" evidence="1">
    <location>
        <begin position="384"/>
        <end position="406"/>
    </location>
</feature>
<gene>
    <name evidence="3" type="ORF">CLODIP_2_CD07424</name>
</gene>
<dbReference type="InterPro" id="IPR011993">
    <property type="entry name" value="PH-like_dom_sf"/>
</dbReference>
<dbReference type="InterPro" id="IPR040392">
    <property type="entry name" value="PKHA4-7_PH"/>
</dbReference>
<evidence type="ECO:0000259" key="2">
    <source>
        <dbReference type="PROSITE" id="PS50003"/>
    </source>
</evidence>
<comment type="caution">
    <text evidence="3">The sequence shown here is derived from an EMBL/GenBank/DDBJ whole genome shotgun (WGS) entry which is preliminary data.</text>
</comment>
<dbReference type="EMBL" id="CADEPI010000752">
    <property type="protein sequence ID" value="CAB3388325.1"/>
    <property type="molecule type" value="Genomic_DNA"/>
</dbReference>
<evidence type="ECO:0000256" key="1">
    <source>
        <dbReference type="SAM" id="MobiDB-lite"/>
    </source>
</evidence>
<feature type="region of interest" description="Disordered" evidence="1">
    <location>
        <begin position="141"/>
        <end position="406"/>
    </location>
</feature>
<dbReference type="SUPFAM" id="SSF50729">
    <property type="entry name" value="PH domain-like"/>
    <property type="match status" value="1"/>
</dbReference>
<feature type="compositionally biased region" description="Basic and acidic residues" evidence="1">
    <location>
        <begin position="366"/>
        <end position="377"/>
    </location>
</feature>
<dbReference type="PANTHER" id="PTHR12752:SF9">
    <property type="entry name" value="KRAMER, ISOFORM I"/>
    <property type="match status" value="1"/>
</dbReference>
<proteinExistence type="predicted"/>
<dbReference type="CDD" id="cd13248">
    <property type="entry name" value="PH_PEPP1_2_3"/>
    <property type="match status" value="1"/>
</dbReference>
<evidence type="ECO:0000313" key="4">
    <source>
        <dbReference type="Proteomes" id="UP000494165"/>
    </source>
</evidence>
<accession>A0A8S1E3Z2</accession>
<name>A0A8S1E3Z2_9INSE</name>
<dbReference type="PANTHER" id="PTHR12752">
    <property type="entry name" value="PHOSPHOINOSITOL 3-PHOSPHATE-BINDING PROTEIN"/>
    <property type="match status" value="1"/>
</dbReference>
<dbReference type="AlphaFoldDB" id="A0A8S1E3Z2"/>
<feature type="compositionally biased region" description="Polar residues" evidence="1">
    <location>
        <begin position="292"/>
        <end position="303"/>
    </location>
</feature>
<sequence>MDVMKHGRRRSKDGGNGSRQTQLRSPMVQRPSAAKVTLQGWLYKQGSEGLMLWKRRWFVLSEYCLFYYKGPEEEKLLGSILLPSYKISPCAPDDRVFRKFSFKAEHHNMRTYFFAADSREQMVRWMNAMSLASILQTAPVPSWEEPASSSRPSVSSVSQSADDSDSGFHGYRSPRAATTPRQGGDGASAKDTVETNGWGPQPLYANAPPKPKRLPQGDSPEPSPERPPHPQQQQTPRGGIYGVSPRQHPENRTPDPYGRPIDYEDVYGRKGAWPPPPPQAYMNEPPAKLDNFRTSPQENNNYSKPPPDVTKTYVKPTGPLRNQEAPTKQPPPATLPKQLFRMGSPAPTPAVKPRPKPPAGHPPRPHSADFLEMDVRETPPSAVQRRERNGPQAERPKSSIDVHNDDYWSEESYARKMRQSLYMHAQSQSGRATPLQKHIIDNRAKPPSHNRSPAQSEGHPAEEQPSSIRRHKEQV</sequence>
<feature type="domain" description="PH" evidence="2">
    <location>
        <begin position="35"/>
        <end position="134"/>
    </location>
</feature>
<organism evidence="3 4">
    <name type="scientific">Cloeon dipterum</name>
    <dbReference type="NCBI Taxonomy" id="197152"/>
    <lineage>
        <taxon>Eukaryota</taxon>
        <taxon>Metazoa</taxon>
        <taxon>Ecdysozoa</taxon>
        <taxon>Arthropoda</taxon>
        <taxon>Hexapoda</taxon>
        <taxon>Insecta</taxon>
        <taxon>Pterygota</taxon>
        <taxon>Palaeoptera</taxon>
        <taxon>Ephemeroptera</taxon>
        <taxon>Pisciforma</taxon>
        <taxon>Baetidae</taxon>
        <taxon>Cloeon</taxon>
    </lineage>
</organism>
<feature type="region of interest" description="Disordered" evidence="1">
    <location>
        <begin position="422"/>
        <end position="475"/>
    </location>
</feature>
<feature type="compositionally biased region" description="Pro residues" evidence="1">
    <location>
        <begin position="346"/>
        <end position="362"/>
    </location>
</feature>
<protein>
    <recommendedName>
        <fullName evidence="2">PH domain-containing protein</fullName>
    </recommendedName>
</protein>
<keyword evidence="4" id="KW-1185">Reference proteome</keyword>
<dbReference type="OrthoDB" id="43122at2759"/>
<dbReference type="Pfam" id="PF00169">
    <property type="entry name" value="PH"/>
    <property type="match status" value="1"/>
</dbReference>